<reference evidence="10" key="1">
    <citation type="journal article" date="2014" name="Int. J. Syst. Evol. Microbiol.">
        <title>Complete genome sequence of Corynebacterium casei LMG S-19264T (=DSM 44701T), isolated from a smear-ripened cheese.</title>
        <authorList>
            <consortium name="US DOE Joint Genome Institute (JGI-PGF)"/>
            <person name="Walter F."/>
            <person name="Albersmeier A."/>
            <person name="Kalinowski J."/>
            <person name="Ruckert C."/>
        </authorList>
    </citation>
    <scope>NUCLEOTIDE SEQUENCE</scope>
    <source>
        <strain evidence="10">CGMCC 1.12153</strain>
    </source>
</reference>
<evidence type="ECO:0000256" key="1">
    <source>
        <dbReference type="ARBA" id="ARBA00022741"/>
    </source>
</evidence>
<evidence type="ECO:0000256" key="5">
    <source>
        <dbReference type="ARBA" id="ARBA00023125"/>
    </source>
</evidence>
<reference evidence="10" key="2">
    <citation type="submission" date="2020-09" db="EMBL/GenBank/DDBJ databases">
        <authorList>
            <person name="Sun Q."/>
            <person name="Zhou Y."/>
        </authorList>
    </citation>
    <scope>NUCLEOTIDE SEQUENCE</scope>
    <source>
        <strain evidence="10">CGMCC 1.12153</strain>
    </source>
</reference>
<dbReference type="GO" id="GO:0005524">
    <property type="term" value="F:ATP binding"/>
    <property type="evidence" value="ECO:0007669"/>
    <property type="project" value="UniProtKB-KW"/>
</dbReference>
<feature type="domain" description="PAS" evidence="9">
    <location>
        <begin position="19"/>
        <end position="66"/>
    </location>
</feature>
<evidence type="ECO:0000256" key="3">
    <source>
        <dbReference type="ARBA" id="ARBA00022840"/>
    </source>
</evidence>
<dbReference type="Proteomes" id="UP000660110">
    <property type="component" value="Unassembled WGS sequence"/>
</dbReference>
<dbReference type="Gene3D" id="1.10.10.60">
    <property type="entry name" value="Homeodomain-like"/>
    <property type="match status" value="1"/>
</dbReference>
<dbReference type="FunFam" id="3.40.50.300:FF:000006">
    <property type="entry name" value="DNA-binding transcriptional regulator NtrC"/>
    <property type="match status" value="1"/>
</dbReference>
<keyword evidence="4" id="KW-0805">Transcription regulation</keyword>
<dbReference type="InterPro" id="IPR030828">
    <property type="entry name" value="HTH_TyrR"/>
</dbReference>
<evidence type="ECO:0000256" key="6">
    <source>
        <dbReference type="ARBA" id="ARBA00023163"/>
    </source>
</evidence>
<dbReference type="SMART" id="SM00091">
    <property type="entry name" value="PAS"/>
    <property type="match status" value="1"/>
</dbReference>
<dbReference type="InterPro" id="IPR009057">
    <property type="entry name" value="Homeodomain-like_sf"/>
</dbReference>
<keyword evidence="6" id="KW-0804">Transcription</keyword>
<dbReference type="Gene3D" id="3.40.50.300">
    <property type="entry name" value="P-loop containing nucleotide triphosphate hydrolases"/>
    <property type="match status" value="1"/>
</dbReference>
<accession>A0A917EXQ9</accession>
<dbReference type="AlphaFoldDB" id="A0A917EXQ9"/>
<dbReference type="Pfam" id="PF00158">
    <property type="entry name" value="Sigma54_activat"/>
    <property type="match status" value="1"/>
</dbReference>
<dbReference type="InterPro" id="IPR000014">
    <property type="entry name" value="PAS"/>
</dbReference>
<dbReference type="RefSeq" id="WP_188378428.1">
    <property type="nucleotide sequence ID" value="NZ_BMEL01000004.1"/>
</dbReference>
<dbReference type="InterPro" id="IPR058031">
    <property type="entry name" value="AAA_lid_NorR"/>
</dbReference>
<keyword evidence="2" id="KW-0058">Aromatic hydrocarbons catabolism</keyword>
<dbReference type="InterPro" id="IPR025943">
    <property type="entry name" value="Sigma_54_int_dom_ATP-bd_2"/>
</dbReference>
<dbReference type="Pfam" id="PF25601">
    <property type="entry name" value="AAA_lid_14"/>
    <property type="match status" value="1"/>
</dbReference>
<dbReference type="PANTHER" id="PTHR32071:SF21">
    <property type="entry name" value="TRANSCRIPTIONAL REGULATORY PROTEIN FLGR"/>
    <property type="match status" value="1"/>
</dbReference>
<dbReference type="GO" id="GO:0006355">
    <property type="term" value="P:regulation of DNA-templated transcription"/>
    <property type="evidence" value="ECO:0007669"/>
    <property type="project" value="InterPro"/>
</dbReference>
<dbReference type="PANTHER" id="PTHR32071">
    <property type="entry name" value="TRANSCRIPTIONAL REGULATORY PROTEIN"/>
    <property type="match status" value="1"/>
</dbReference>
<evidence type="ECO:0000313" key="10">
    <source>
        <dbReference type="EMBL" id="GGF29690.1"/>
    </source>
</evidence>
<dbReference type="NCBIfam" id="TIGR00229">
    <property type="entry name" value="sensory_box"/>
    <property type="match status" value="1"/>
</dbReference>
<evidence type="ECO:0000256" key="7">
    <source>
        <dbReference type="ARBA" id="ARBA00029500"/>
    </source>
</evidence>
<name>A0A917EXQ9_HALAA</name>
<dbReference type="InterPro" id="IPR013767">
    <property type="entry name" value="PAS_fold"/>
</dbReference>
<organism evidence="10 11">
    <name type="scientific">Halobacillus andaensis</name>
    <dbReference type="NCBI Taxonomy" id="1176239"/>
    <lineage>
        <taxon>Bacteria</taxon>
        <taxon>Bacillati</taxon>
        <taxon>Bacillota</taxon>
        <taxon>Bacilli</taxon>
        <taxon>Bacillales</taxon>
        <taxon>Bacillaceae</taxon>
        <taxon>Halobacillus</taxon>
    </lineage>
</organism>
<evidence type="ECO:0000256" key="2">
    <source>
        <dbReference type="ARBA" id="ARBA00022797"/>
    </source>
</evidence>
<dbReference type="PROSITE" id="PS50045">
    <property type="entry name" value="SIGMA54_INTERACT_4"/>
    <property type="match status" value="1"/>
</dbReference>
<dbReference type="InterPro" id="IPR003593">
    <property type="entry name" value="AAA+_ATPase"/>
</dbReference>
<dbReference type="SUPFAM" id="SSF46689">
    <property type="entry name" value="Homeodomain-like"/>
    <property type="match status" value="1"/>
</dbReference>
<dbReference type="InterPro" id="IPR035965">
    <property type="entry name" value="PAS-like_dom_sf"/>
</dbReference>
<evidence type="ECO:0000259" key="8">
    <source>
        <dbReference type="PROSITE" id="PS50045"/>
    </source>
</evidence>
<keyword evidence="3" id="KW-0067">ATP-binding</keyword>
<evidence type="ECO:0000313" key="11">
    <source>
        <dbReference type="Proteomes" id="UP000660110"/>
    </source>
</evidence>
<evidence type="ECO:0000256" key="4">
    <source>
        <dbReference type="ARBA" id="ARBA00023015"/>
    </source>
</evidence>
<dbReference type="InterPro" id="IPR027417">
    <property type="entry name" value="P-loop_NTPase"/>
</dbReference>
<dbReference type="CDD" id="cd00009">
    <property type="entry name" value="AAA"/>
    <property type="match status" value="1"/>
</dbReference>
<dbReference type="Pfam" id="PF00989">
    <property type="entry name" value="PAS"/>
    <property type="match status" value="1"/>
</dbReference>
<dbReference type="SUPFAM" id="SSF55785">
    <property type="entry name" value="PYP-like sensor domain (PAS domain)"/>
    <property type="match status" value="1"/>
</dbReference>
<dbReference type="InterPro" id="IPR025662">
    <property type="entry name" value="Sigma_54_int_dom_ATP-bd_1"/>
</dbReference>
<dbReference type="Gene3D" id="3.30.450.20">
    <property type="entry name" value="PAS domain"/>
    <property type="match status" value="1"/>
</dbReference>
<dbReference type="PROSITE" id="PS00688">
    <property type="entry name" value="SIGMA54_INTERACT_3"/>
    <property type="match status" value="1"/>
</dbReference>
<dbReference type="SMART" id="SM00382">
    <property type="entry name" value="AAA"/>
    <property type="match status" value="1"/>
</dbReference>
<comment type="caution">
    <text evidence="10">The sequence shown here is derived from an EMBL/GenBank/DDBJ whole genome shotgun (WGS) entry which is preliminary data.</text>
</comment>
<keyword evidence="5" id="KW-0238">DNA-binding</keyword>
<protein>
    <recommendedName>
        <fullName evidence="7">HTH-type transcriptional regulatory protein TyrR</fullName>
    </recommendedName>
</protein>
<dbReference type="InterPro" id="IPR002078">
    <property type="entry name" value="Sigma_54_int"/>
</dbReference>
<dbReference type="PROSITE" id="PS00676">
    <property type="entry name" value="SIGMA54_INTERACT_2"/>
    <property type="match status" value="1"/>
</dbReference>
<dbReference type="EMBL" id="BMEL01000004">
    <property type="protein sequence ID" value="GGF29690.1"/>
    <property type="molecule type" value="Genomic_DNA"/>
</dbReference>
<keyword evidence="1" id="KW-0547">Nucleotide-binding</keyword>
<dbReference type="GO" id="GO:0003677">
    <property type="term" value="F:DNA binding"/>
    <property type="evidence" value="ECO:0007669"/>
    <property type="project" value="UniProtKB-KW"/>
</dbReference>
<proteinExistence type="predicted"/>
<dbReference type="Pfam" id="PF18024">
    <property type="entry name" value="HTH_50"/>
    <property type="match status" value="1"/>
</dbReference>
<dbReference type="PROSITE" id="PS00675">
    <property type="entry name" value="SIGMA54_INTERACT_1"/>
    <property type="match status" value="1"/>
</dbReference>
<gene>
    <name evidence="10" type="ORF">GCM10010954_31030</name>
</gene>
<feature type="domain" description="Sigma-54 factor interaction" evidence="8">
    <location>
        <begin position="164"/>
        <end position="393"/>
    </location>
</feature>
<dbReference type="SUPFAM" id="SSF52540">
    <property type="entry name" value="P-loop containing nucleoside triphosphate hydrolases"/>
    <property type="match status" value="1"/>
</dbReference>
<dbReference type="Gene3D" id="1.10.8.60">
    <property type="match status" value="1"/>
</dbReference>
<evidence type="ECO:0000259" key="9">
    <source>
        <dbReference type="PROSITE" id="PS50112"/>
    </source>
</evidence>
<keyword evidence="11" id="KW-1185">Reference proteome</keyword>
<sequence>MKQSLEPNEQEVKHSLPQNLHLLDSIIQSSYDGIFVADASGIGWTMNDAYTRITGVPKHKLLHRNLKEAIEEGIISDSVTYKVLEEEKAVTIVQNVNGVEVLATGSPVKGEDGKISHVVTNIRNLRDLNYLKFELHSSEETMEWAVKETKLPLRQESNLPPKGVAAKSKKMREAFRVAEKVAKVNSTVLLTGETGVGKEIIANFIHQHSPHSTREFIKVNCGAIPSTLLEAELFGYEKGSFTGAVANGKVGLFEKANGGTILLDEIGEIPQEFQVKLLRVLQEKEIRRVGGTQQIPLQLRVIAATNQNLKQLVDKGKFREDLYYRLNVIPISIAPLRERREDITPIAFFYLRQLNETYHFNKTLHPDTLPILEQYDWPGNIRELENVLERAAVISEHEEIQPADLSITTQEEESSKWKQRNLKQKVIRYEMALIKEALAEHKTTRKAAEVLGISQSSLVKKLNKYPINEQEYVHEEGHL</sequence>
<dbReference type="InterPro" id="IPR025944">
    <property type="entry name" value="Sigma_54_int_dom_CS"/>
</dbReference>
<dbReference type="PROSITE" id="PS50112">
    <property type="entry name" value="PAS"/>
    <property type="match status" value="1"/>
</dbReference>